<evidence type="ECO:0000256" key="1">
    <source>
        <dbReference type="ARBA" id="ARBA00007626"/>
    </source>
</evidence>
<sequence length="163" mass="18727">MITQGVLPDPHTYSTLMDAMCKIGMVEQAQELLEAMIASGLKPDIVTYNVFIDGYCLQGQIDCARRFFYSIVAKGHEPNVISYSIMFEEMVQKGITLDDLTFNIIVQAFLKSNDIHKALQYLNTMDERAILRHAKTVSIIMHMLADDYPNHESRDRLRNYFLK</sequence>
<dbReference type="EMBL" id="JABWDY010040761">
    <property type="protein sequence ID" value="KAF5177903.1"/>
    <property type="molecule type" value="Genomic_DNA"/>
</dbReference>
<comment type="similarity">
    <text evidence="1">Belongs to the PPR family. P subfamily.</text>
</comment>
<dbReference type="InterPro" id="IPR050872">
    <property type="entry name" value="PPR_P_subfamily"/>
</dbReference>
<dbReference type="PANTHER" id="PTHR46128">
    <property type="entry name" value="MITOCHONDRIAL GROUP I INTRON SPLICING FACTOR CCM1"/>
    <property type="match status" value="1"/>
</dbReference>
<feature type="domain" description="Pentatricopeptide repeat-containing protein-mitochondrial" evidence="4">
    <location>
        <begin position="90"/>
        <end position="148"/>
    </location>
</feature>
<evidence type="ECO:0000313" key="5">
    <source>
        <dbReference type="EMBL" id="KAF5177903.1"/>
    </source>
</evidence>
<dbReference type="InterPro" id="IPR011990">
    <property type="entry name" value="TPR-like_helical_dom_sf"/>
</dbReference>
<feature type="repeat" description="PPR" evidence="3">
    <location>
        <begin position="44"/>
        <end position="78"/>
    </location>
</feature>
<comment type="caution">
    <text evidence="5">The sequence shown here is derived from an EMBL/GenBank/DDBJ whole genome shotgun (WGS) entry which is preliminary data.</text>
</comment>
<gene>
    <name evidence="5" type="ORF">FRX31_032511</name>
</gene>
<evidence type="ECO:0000259" key="4">
    <source>
        <dbReference type="Pfam" id="PF23276"/>
    </source>
</evidence>
<keyword evidence="6" id="KW-1185">Reference proteome</keyword>
<dbReference type="NCBIfam" id="TIGR00756">
    <property type="entry name" value="PPR"/>
    <property type="match status" value="3"/>
</dbReference>
<accession>A0A7J6UZ07</accession>
<proteinExistence type="inferred from homology"/>
<dbReference type="InterPro" id="IPR002885">
    <property type="entry name" value="PPR_rpt"/>
</dbReference>
<reference evidence="5 6" key="1">
    <citation type="submission" date="2020-06" db="EMBL/GenBank/DDBJ databases">
        <title>Transcriptomic and genomic resources for Thalictrum thalictroides and T. hernandezii: Facilitating candidate gene discovery in an emerging model plant lineage.</title>
        <authorList>
            <person name="Arias T."/>
            <person name="Riano-Pachon D.M."/>
            <person name="Di Stilio V.S."/>
        </authorList>
    </citation>
    <scope>NUCLEOTIDE SEQUENCE [LARGE SCALE GENOMIC DNA]</scope>
    <source>
        <strain evidence="6">cv. WT478/WT964</strain>
        <tissue evidence="5">Leaves</tissue>
    </source>
</reference>
<dbReference type="InterPro" id="IPR057027">
    <property type="entry name" value="TPR_mt"/>
</dbReference>
<protein>
    <submittedName>
        <fullName evidence="5">Pentatricopeptide repeat-containing protein</fullName>
    </submittedName>
</protein>
<feature type="repeat" description="PPR" evidence="3">
    <location>
        <begin position="9"/>
        <end position="43"/>
    </location>
</feature>
<dbReference type="Proteomes" id="UP000554482">
    <property type="component" value="Unassembled WGS sequence"/>
</dbReference>
<feature type="repeat" description="PPR" evidence="3">
    <location>
        <begin position="98"/>
        <end position="132"/>
    </location>
</feature>
<dbReference type="PROSITE" id="PS51375">
    <property type="entry name" value="PPR"/>
    <property type="match status" value="3"/>
</dbReference>
<dbReference type="OrthoDB" id="185373at2759"/>
<dbReference type="AlphaFoldDB" id="A0A7J6UZ07"/>
<dbReference type="Pfam" id="PF23276">
    <property type="entry name" value="TPR_24"/>
    <property type="match status" value="1"/>
</dbReference>
<evidence type="ECO:0000256" key="2">
    <source>
        <dbReference type="ARBA" id="ARBA00022737"/>
    </source>
</evidence>
<dbReference type="Gene3D" id="1.25.40.10">
    <property type="entry name" value="Tetratricopeptide repeat domain"/>
    <property type="match status" value="2"/>
</dbReference>
<keyword evidence="2" id="KW-0677">Repeat</keyword>
<evidence type="ECO:0000256" key="3">
    <source>
        <dbReference type="PROSITE-ProRule" id="PRU00708"/>
    </source>
</evidence>
<organism evidence="5 6">
    <name type="scientific">Thalictrum thalictroides</name>
    <name type="common">Rue-anemone</name>
    <name type="synonym">Anemone thalictroides</name>
    <dbReference type="NCBI Taxonomy" id="46969"/>
    <lineage>
        <taxon>Eukaryota</taxon>
        <taxon>Viridiplantae</taxon>
        <taxon>Streptophyta</taxon>
        <taxon>Embryophyta</taxon>
        <taxon>Tracheophyta</taxon>
        <taxon>Spermatophyta</taxon>
        <taxon>Magnoliopsida</taxon>
        <taxon>Ranunculales</taxon>
        <taxon>Ranunculaceae</taxon>
        <taxon>Thalictroideae</taxon>
        <taxon>Thalictrum</taxon>
    </lineage>
</organism>
<evidence type="ECO:0000313" key="6">
    <source>
        <dbReference type="Proteomes" id="UP000554482"/>
    </source>
</evidence>
<dbReference type="PANTHER" id="PTHR46128:SF358">
    <property type="entry name" value="TETRATRICOPEPTIDE REPEAT (TPR)-LIKE SUPERFAMILY PROTEIN"/>
    <property type="match status" value="1"/>
</dbReference>
<dbReference type="Pfam" id="PF13041">
    <property type="entry name" value="PPR_2"/>
    <property type="match status" value="1"/>
</dbReference>
<name>A0A7J6UZ07_THATH</name>